<dbReference type="SUPFAM" id="SSF46785">
    <property type="entry name" value="Winged helix' DNA-binding domain"/>
    <property type="match status" value="1"/>
</dbReference>
<dbReference type="InterPro" id="IPR012318">
    <property type="entry name" value="HTH_CRP"/>
</dbReference>
<dbReference type="STRING" id="442562.Rumeso_03775"/>
<protein>
    <submittedName>
        <fullName evidence="6">cAMP-binding protein</fullName>
    </submittedName>
</protein>
<organism evidence="6 7">
    <name type="scientific">Rubellimicrobium mesophilum DSM 19309</name>
    <dbReference type="NCBI Taxonomy" id="442562"/>
    <lineage>
        <taxon>Bacteria</taxon>
        <taxon>Pseudomonadati</taxon>
        <taxon>Pseudomonadota</taxon>
        <taxon>Alphaproteobacteria</taxon>
        <taxon>Rhodobacterales</taxon>
        <taxon>Roseobacteraceae</taxon>
        <taxon>Rubellimicrobium</taxon>
    </lineage>
</organism>
<dbReference type="OrthoDB" id="7584044at2"/>
<dbReference type="PATRIC" id="fig|442562.3.peg.3722"/>
<keyword evidence="2" id="KW-0238">DNA-binding</keyword>
<name>A0A017HLL2_9RHOB</name>
<dbReference type="Gene3D" id="1.10.10.10">
    <property type="entry name" value="Winged helix-like DNA-binding domain superfamily/Winged helix DNA-binding domain"/>
    <property type="match status" value="1"/>
</dbReference>
<dbReference type="RefSeq" id="WP_037284535.1">
    <property type="nucleotide sequence ID" value="NZ_KK088638.1"/>
</dbReference>
<dbReference type="GO" id="GO:0005829">
    <property type="term" value="C:cytosol"/>
    <property type="evidence" value="ECO:0007669"/>
    <property type="project" value="TreeGrafter"/>
</dbReference>
<keyword evidence="3" id="KW-0804">Transcription</keyword>
<dbReference type="GO" id="GO:0003677">
    <property type="term" value="F:DNA binding"/>
    <property type="evidence" value="ECO:0007669"/>
    <property type="project" value="UniProtKB-KW"/>
</dbReference>
<dbReference type="EMBL" id="AOSK01000110">
    <property type="protein sequence ID" value="EYD74659.1"/>
    <property type="molecule type" value="Genomic_DNA"/>
</dbReference>
<gene>
    <name evidence="6" type="ORF">Rumeso_03775</name>
</gene>
<dbReference type="InterPro" id="IPR050397">
    <property type="entry name" value="Env_Response_Regulators"/>
</dbReference>
<evidence type="ECO:0000256" key="3">
    <source>
        <dbReference type="ARBA" id="ARBA00023163"/>
    </source>
</evidence>
<dbReference type="SMART" id="SM00419">
    <property type="entry name" value="HTH_CRP"/>
    <property type="match status" value="1"/>
</dbReference>
<keyword evidence="1" id="KW-0805">Transcription regulation</keyword>
<dbReference type="PROSITE" id="PS50042">
    <property type="entry name" value="CNMP_BINDING_3"/>
    <property type="match status" value="1"/>
</dbReference>
<proteinExistence type="predicted"/>
<evidence type="ECO:0000313" key="6">
    <source>
        <dbReference type="EMBL" id="EYD74659.1"/>
    </source>
</evidence>
<sequence>MPTVPCRDCPLRRQPLFVPFTEEEVLFMERFKQGELRVDPGTTILMEGSNSPQLYTVLRGQGVRYKTLEDGRRQVINFLFPGDFTGLQAGLMGEMKHSVEARTPMTLCAFDRAELWQLFKEQPARAYDLTWIAAVEEHFLGETIATLGQRDAVQRVAWALLKIWQRLRAVGLERNGTVPLPFRQQDLADALGLSLVHTNKTLARLRARQLCDWSERALRVLDAPGLAALGLVEAEPPERRPLM</sequence>
<dbReference type="InterPro" id="IPR036388">
    <property type="entry name" value="WH-like_DNA-bd_sf"/>
</dbReference>
<dbReference type="AlphaFoldDB" id="A0A017HLL2"/>
<dbReference type="PANTHER" id="PTHR24567:SF26">
    <property type="entry name" value="REGULATORY PROTEIN YEIL"/>
    <property type="match status" value="1"/>
</dbReference>
<dbReference type="Proteomes" id="UP000019666">
    <property type="component" value="Unassembled WGS sequence"/>
</dbReference>
<accession>A0A017HLL2</accession>
<evidence type="ECO:0000313" key="7">
    <source>
        <dbReference type="Proteomes" id="UP000019666"/>
    </source>
</evidence>
<dbReference type="SUPFAM" id="SSF51206">
    <property type="entry name" value="cAMP-binding domain-like"/>
    <property type="match status" value="1"/>
</dbReference>
<dbReference type="CDD" id="cd00038">
    <property type="entry name" value="CAP_ED"/>
    <property type="match status" value="1"/>
</dbReference>
<dbReference type="Gene3D" id="2.60.120.10">
    <property type="entry name" value="Jelly Rolls"/>
    <property type="match status" value="1"/>
</dbReference>
<evidence type="ECO:0000259" key="5">
    <source>
        <dbReference type="PROSITE" id="PS51063"/>
    </source>
</evidence>
<dbReference type="InterPro" id="IPR014710">
    <property type="entry name" value="RmlC-like_jellyroll"/>
</dbReference>
<feature type="domain" description="Cyclic nucleotide-binding" evidence="4">
    <location>
        <begin position="16"/>
        <end position="118"/>
    </location>
</feature>
<dbReference type="InterPro" id="IPR000595">
    <property type="entry name" value="cNMP-bd_dom"/>
</dbReference>
<comment type="caution">
    <text evidence="6">The sequence shown here is derived from an EMBL/GenBank/DDBJ whole genome shotgun (WGS) entry which is preliminary data.</text>
</comment>
<evidence type="ECO:0000256" key="2">
    <source>
        <dbReference type="ARBA" id="ARBA00023125"/>
    </source>
</evidence>
<dbReference type="InterPro" id="IPR036390">
    <property type="entry name" value="WH_DNA-bd_sf"/>
</dbReference>
<dbReference type="Pfam" id="PF13545">
    <property type="entry name" value="HTH_Crp_2"/>
    <property type="match status" value="1"/>
</dbReference>
<reference evidence="6 7" key="1">
    <citation type="submission" date="2013-02" db="EMBL/GenBank/DDBJ databases">
        <authorList>
            <person name="Fiebig A."/>
            <person name="Goeker M."/>
            <person name="Klenk H.-P.P."/>
        </authorList>
    </citation>
    <scope>NUCLEOTIDE SEQUENCE [LARGE SCALE GENOMIC DNA]</scope>
    <source>
        <strain evidence="6 7">DSM 19309</strain>
    </source>
</reference>
<evidence type="ECO:0000256" key="1">
    <source>
        <dbReference type="ARBA" id="ARBA00023015"/>
    </source>
</evidence>
<dbReference type="HOGENOM" id="CLU_075053_0_0_5"/>
<evidence type="ECO:0000259" key="4">
    <source>
        <dbReference type="PROSITE" id="PS50042"/>
    </source>
</evidence>
<dbReference type="PROSITE" id="PS51063">
    <property type="entry name" value="HTH_CRP_2"/>
    <property type="match status" value="1"/>
</dbReference>
<dbReference type="PANTHER" id="PTHR24567">
    <property type="entry name" value="CRP FAMILY TRANSCRIPTIONAL REGULATORY PROTEIN"/>
    <property type="match status" value="1"/>
</dbReference>
<dbReference type="GO" id="GO:0003700">
    <property type="term" value="F:DNA-binding transcription factor activity"/>
    <property type="evidence" value="ECO:0007669"/>
    <property type="project" value="TreeGrafter"/>
</dbReference>
<feature type="domain" description="HTH crp-type" evidence="5">
    <location>
        <begin position="150"/>
        <end position="224"/>
    </location>
</feature>
<keyword evidence="7" id="KW-1185">Reference proteome</keyword>
<dbReference type="Pfam" id="PF00027">
    <property type="entry name" value="cNMP_binding"/>
    <property type="match status" value="1"/>
</dbReference>
<dbReference type="InterPro" id="IPR018490">
    <property type="entry name" value="cNMP-bd_dom_sf"/>
</dbReference>